<comment type="caution">
    <text evidence="1">The sequence shown here is derived from an EMBL/GenBank/DDBJ whole genome shotgun (WGS) entry which is preliminary data.</text>
</comment>
<evidence type="ECO:0000313" key="1">
    <source>
        <dbReference type="EMBL" id="KAI5392882.1"/>
    </source>
</evidence>
<name>A0A9D4W0K5_PEA</name>
<dbReference type="Proteomes" id="UP001058974">
    <property type="component" value="Chromosome 6"/>
</dbReference>
<dbReference type="EMBL" id="JAMSHJ010000006">
    <property type="protein sequence ID" value="KAI5392882.1"/>
    <property type="molecule type" value="Genomic_DNA"/>
</dbReference>
<accession>A0A9D4W0K5</accession>
<proteinExistence type="predicted"/>
<protein>
    <submittedName>
        <fullName evidence="1">Uncharacterized protein</fullName>
    </submittedName>
</protein>
<keyword evidence="2" id="KW-1185">Reference proteome</keyword>
<organism evidence="1 2">
    <name type="scientific">Pisum sativum</name>
    <name type="common">Garden pea</name>
    <name type="synonym">Lathyrus oleraceus</name>
    <dbReference type="NCBI Taxonomy" id="3888"/>
    <lineage>
        <taxon>Eukaryota</taxon>
        <taxon>Viridiplantae</taxon>
        <taxon>Streptophyta</taxon>
        <taxon>Embryophyta</taxon>
        <taxon>Tracheophyta</taxon>
        <taxon>Spermatophyta</taxon>
        <taxon>Magnoliopsida</taxon>
        <taxon>eudicotyledons</taxon>
        <taxon>Gunneridae</taxon>
        <taxon>Pentapetalae</taxon>
        <taxon>rosids</taxon>
        <taxon>fabids</taxon>
        <taxon>Fabales</taxon>
        <taxon>Fabaceae</taxon>
        <taxon>Papilionoideae</taxon>
        <taxon>50 kb inversion clade</taxon>
        <taxon>NPAAA clade</taxon>
        <taxon>Hologalegina</taxon>
        <taxon>IRL clade</taxon>
        <taxon>Fabeae</taxon>
        <taxon>Lathyrus</taxon>
    </lineage>
</organism>
<evidence type="ECO:0000313" key="2">
    <source>
        <dbReference type="Proteomes" id="UP001058974"/>
    </source>
</evidence>
<sequence>MSLKRMLISEPDFFDLLSFAGLPRRITFPQSDLEGRSWFFLLRPVACANMTARAPIFGTCIVAMAEGPFPFRIEQLNNLTNLNLNATTNFANKANHIRNKFNTNGNWRGSNFRGWRGGRGEEEWLSQLVESAIYLAILQYNATTGLTSPIRVQTFHPRAVNKEIIMHS</sequence>
<dbReference type="AlphaFoldDB" id="A0A9D4W0K5"/>
<gene>
    <name evidence="1" type="ORF">KIW84_060153</name>
</gene>
<reference evidence="1 2" key="1">
    <citation type="journal article" date="2022" name="Nat. Genet.">
        <title>Improved pea reference genome and pan-genome highlight genomic features and evolutionary characteristics.</title>
        <authorList>
            <person name="Yang T."/>
            <person name="Liu R."/>
            <person name="Luo Y."/>
            <person name="Hu S."/>
            <person name="Wang D."/>
            <person name="Wang C."/>
            <person name="Pandey M.K."/>
            <person name="Ge S."/>
            <person name="Xu Q."/>
            <person name="Li N."/>
            <person name="Li G."/>
            <person name="Huang Y."/>
            <person name="Saxena R.K."/>
            <person name="Ji Y."/>
            <person name="Li M."/>
            <person name="Yan X."/>
            <person name="He Y."/>
            <person name="Liu Y."/>
            <person name="Wang X."/>
            <person name="Xiang C."/>
            <person name="Varshney R.K."/>
            <person name="Ding H."/>
            <person name="Gao S."/>
            <person name="Zong X."/>
        </authorList>
    </citation>
    <scope>NUCLEOTIDE SEQUENCE [LARGE SCALE GENOMIC DNA]</scope>
    <source>
        <strain evidence="1 2">cv. Zhongwan 6</strain>
    </source>
</reference>
<dbReference type="Gramene" id="Psat06G0015300-T1">
    <property type="protein sequence ID" value="KAI5392882.1"/>
    <property type="gene ID" value="KIW84_060153"/>
</dbReference>